<dbReference type="AlphaFoldDB" id="A0A9X2T338"/>
<evidence type="ECO:0008006" key="3">
    <source>
        <dbReference type="Google" id="ProtNLM"/>
    </source>
</evidence>
<dbReference type="EMBL" id="JANTHZ010000007">
    <property type="protein sequence ID" value="MCS0496627.1"/>
    <property type="molecule type" value="Genomic_DNA"/>
</dbReference>
<protein>
    <recommendedName>
        <fullName evidence="3">RiboL-PSP-HEPN domain-containing protein</fullName>
    </recommendedName>
</protein>
<comment type="caution">
    <text evidence="1">The sequence shown here is derived from an EMBL/GenBank/DDBJ whole genome shotgun (WGS) entry which is preliminary data.</text>
</comment>
<evidence type="ECO:0000313" key="1">
    <source>
        <dbReference type="EMBL" id="MCS0496627.1"/>
    </source>
</evidence>
<sequence length="203" mass="22935">MPSLVKDYADFRAETARLTSLLASTTTLAPKHRKYIAEVALLRLAILIENSMKTVFCKLCCGATFIDGAAPTLIVQQRNIPTAVKTMKTLNRPVTRNGLPWNDGKEIRENIKFVIDPSDKCHQELINHAGLMTDIRWIRNHIAHRNDGTRKNFVKLIQRYYGARVPGVTCGNLLVSPRVSYTRPLIETHIVKANVMMRDIVRG</sequence>
<dbReference type="Proteomes" id="UP001151088">
    <property type="component" value="Unassembled WGS sequence"/>
</dbReference>
<evidence type="ECO:0000313" key="2">
    <source>
        <dbReference type="Proteomes" id="UP001151088"/>
    </source>
</evidence>
<dbReference type="RefSeq" id="WP_258733785.1">
    <property type="nucleotide sequence ID" value="NZ_JANTHZ010000007.1"/>
</dbReference>
<accession>A0A9X2T338</accession>
<reference evidence="1" key="1">
    <citation type="submission" date="2022-08" db="EMBL/GenBank/DDBJ databases">
        <authorList>
            <person name="Li F."/>
        </authorList>
    </citation>
    <scope>NUCLEOTIDE SEQUENCE</scope>
    <source>
        <strain evidence="1">MQZ15Z-1</strain>
    </source>
</reference>
<proteinExistence type="predicted"/>
<organism evidence="1 2">
    <name type="scientific">Ancylobacter mangrovi</name>
    <dbReference type="NCBI Taxonomy" id="2972472"/>
    <lineage>
        <taxon>Bacteria</taxon>
        <taxon>Pseudomonadati</taxon>
        <taxon>Pseudomonadota</taxon>
        <taxon>Alphaproteobacteria</taxon>
        <taxon>Hyphomicrobiales</taxon>
        <taxon>Xanthobacteraceae</taxon>
        <taxon>Ancylobacter</taxon>
    </lineage>
</organism>
<gene>
    <name evidence="1" type="ORF">NVS89_16110</name>
</gene>
<keyword evidence="2" id="KW-1185">Reference proteome</keyword>
<name>A0A9X2T338_9HYPH</name>